<dbReference type="PANTHER" id="PTHR48103">
    <property type="entry name" value="MIDASIN-RELATED"/>
    <property type="match status" value="1"/>
</dbReference>
<dbReference type="Gene3D" id="3.40.50.300">
    <property type="entry name" value="P-loop containing nucleotide triphosphate hydrolases"/>
    <property type="match status" value="1"/>
</dbReference>
<name>A0A7J6X4V1_THATH</name>
<dbReference type="InterPro" id="IPR001270">
    <property type="entry name" value="ClpA/B"/>
</dbReference>
<evidence type="ECO:0000256" key="2">
    <source>
        <dbReference type="ARBA" id="ARBA00022840"/>
    </source>
</evidence>
<dbReference type="PROSITE" id="PS01319">
    <property type="entry name" value="RBFA"/>
    <property type="match status" value="1"/>
</dbReference>
<reference evidence="4 5" key="1">
    <citation type="submission" date="2020-06" db="EMBL/GenBank/DDBJ databases">
        <title>Transcriptomic and genomic resources for Thalictrum thalictroides and T. hernandezii: Facilitating candidate gene discovery in an emerging model plant lineage.</title>
        <authorList>
            <person name="Arias T."/>
            <person name="Riano-Pachon D.M."/>
            <person name="Di Stilio V.S."/>
        </authorList>
    </citation>
    <scope>NUCLEOTIDE SEQUENCE [LARGE SCALE GENOMIC DNA]</scope>
    <source>
        <strain evidence="5">cv. WT478/WT964</strain>
        <tissue evidence="4">Leaves</tissue>
    </source>
</reference>
<dbReference type="GO" id="GO:0016887">
    <property type="term" value="F:ATP hydrolysis activity"/>
    <property type="evidence" value="ECO:0007669"/>
    <property type="project" value="InterPro"/>
</dbReference>
<dbReference type="GO" id="GO:0006364">
    <property type="term" value="P:rRNA processing"/>
    <property type="evidence" value="ECO:0007669"/>
    <property type="project" value="InterPro"/>
</dbReference>
<dbReference type="OrthoDB" id="1631570at2759"/>
<comment type="caution">
    <text evidence="4">The sequence shown here is derived from an EMBL/GenBank/DDBJ whole genome shotgun (WGS) entry which is preliminary data.</text>
</comment>
<dbReference type="InterPro" id="IPR020053">
    <property type="entry name" value="Ribosome-bd_factorA_CS"/>
</dbReference>
<evidence type="ECO:0000259" key="3">
    <source>
        <dbReference type="Pfam" id="PF07728"/>
    </source>
</evidence>
<evidence type="ECO:0000256" key="1">
    <source>
        <dbReference type="ARBA" id="ARBA00022741"/>
    </source>
</evidence>
<evidence type="ECO:0000313" key="4">
    <source>
        <dbReference type="EMBL" id="KAF5204714.1"/>
    </source>
</evidence>
<protein>
    <submittedName>
        <fullName evidence="4">Midasin</fullName>
    </submittedName>
</protein>
<dbReference type="PANTHER" id="PTHR48103:SF2">
    <property type="entry name" value="MIDASIN"/>
    <property type="match status" value="1"/>
</dbReference>
<dbReference type="GO" id="GO:0000055">
    <property type="term" value="P:ribosomal large subunit export from nucleus"/>
    <property type="evidence" value="ECO:0007669"/>
    <property type="project" value="TreeGrafter"/>
</dbReference>
<accession>A0A7J6X4V1</accession>
<gene>
    <name evidence="4" type="ORF">FRX31_005699</name>
</gene>
<proteinExistence type="predicted"/>
<keyword evidence="1" id="KW-0547">Nucleotide-binding</keyword>
<keyword evidence="5" id="KW-1185">Reference proteome</keyword>
<dbReference type="EMBL" id="JABWDY010005074">
    <property type="protein sequence ID" value="KAF5204714.1"/>
    <property type="molecule type" value="Genomic_DNA"/>
</dbReference>
<dbReference type="GO" id="GO:0030687">
    <property type="term" value="C:preribosome, large subunit precursor"/>
    <property type="evidence" value="ECO:0007669"/>
    <property type="project" value="TreeGrafter"/>
</dbReference>
<feature type="domain" description="ATPase dynein-related AAA" evidence="3">
    <location>
        <begin position="356"/>
        <end position="480"/>
    </location>
</feature>
<organism evidence="4 5">
    <name type="scientific">Thalictrum thalictroides</name>
    <name type="common">Rue-anemone</name>
    <name type="synonym">Anemone thalictroides</name>
    <dbReference type="NCBI Taxonomy" id="46969"/>
    <lineage>
        <taxon>Eukaryota</taxon>
        <taxon>Viridiplantae</taxon>
        <taxon>Streptophyta</taxon>
        <taxon>Embryophyta</taxon>
        <taxon>Tracheophyta</taxon>
        <taxon>Spermatophyta</taxon>
        <taxon>Magnoliopsida</taxon>
        <taxon>Ranunculales</taxon>
        <taxon>Ranunculaceae</taxon>
        <taxon>Thalictroideae</taxon>
        <taxon>Thalictrum</taxon>
    </lineage>
</organism>
<evidence type="ECO:0000313" key="5">
    <source>
        <dbReference type="Proteomes" id="UP000554482"/>
    </source>
</evidence>
<dbReference type="AlphaFoldDB" id="A0A7J6X4V1"/>
<dbReference type="InterPro" id="IPR027417">
    <property type="entry name" value="P-loop_NTPase"/>
</dbReference>
<dbReference type="FunFam" id="3.40.50.300:FF:000582">
    <property type="entry name" value="Midasin"/>
    <property type="match status" value="1"/>
</dbReference>
<dbReference type="InterPro" id="IPR011704">
    <property type="entry name" value="ATPase_dyneun-rel_AAA"/>
</dbReference>
<keyword evidence="2" id="KW-0067">ATP-binding</keyword>
<dbReference type="GO" id="GO:0000027">
    <property type="term" value="P:ribosomal large subunit assembly"/>
    <property type="evidence" value="ECO:0007669"/>
    <property type="project" value="TreeGrafter"/>
</dbReference>
<dbReference type="Pfam" id="PF07728">
    <property type="entry name" value="AAA_5"/>
    <property type="match status" value="1"/>
</dbReference>
<dbReference type="Proteomes" id="UP000554482">
    <property type="component" value="Unassembled WGS sequence"/>
</dbReference>
<sequence>MSIDGSFSLQYEFERFLARCPNLKSIPKLIFLYEKGEKIMEDEVVSAIAELFLNEKYTIPIIGCFRPFVRSIVDKAVELLRLVPVLEFSSDKSTMEIDDDDNEYVIEPYVRNGKGLKLHEAACLAFSRALDLAPLLLRSVLSYFEFSPPPFQRLLGPHSALAKDGLQLLYSVRASYRILLVEPQIFSQLWNWSLFLDLVQQPTNVISGNDQEFVEIGLDIRWCAVQIVSITLKMSDKATMNFGMEAEKALTCFFRWEEFCQDVSLEKAGWYLDTNILEIEKFVDRDVGFSQEECLKSFDFRPTNNLLLHSTEIESVRKNRRQMTSNRDPLECPFVMTSAVKKSFEMVLMAVSQRWPVLLYGPTGAGKTALINKLARVSGNQVLSIHMDEQMDGKTLIGSYVCTEQPGEFKWQPGSLTQAIMNGFWVVFEDIDKAPSDVQSILLPLLEGATSFVTGRGEAISVAENFRLFATVSSLMNDTSHKSEGLSYVPIHF</sequence>
<dbReference type="GO" id="GO:0005524">
    <property type="term" value="F:ATP binding"/>
    <property type="evidence" value="ECO:0007669"/>
    <property type="project" value="UniProtKB-KW"/>
</dbReference>
<dbReference type="PRINTS" id="PR00300">
    <property type="entry name" value="CLPPROTEASEA"/>
</dbReference>
<dbReference type="SUPFAM" id="SSF52540">
    <property type="entry name" value="P-loop containing nucleoside triphosphate hydrolases"/>
    <property type="match status" value="1"/>
</dbReference>
<dbReference type="GO" id="GO:0005634">
    <property type="term" value="C:nucleus"/>
    <property type="evidence" value="ECO:0007669"/>
    <property type="project" value="TreeGrafter"/>
</dbReference>